<dbReference type="GO" id="GO:0055085">
    <property type="term" value="P:transmembrane transport"/>
    <property type="evidence" value="ECO:0007669"/>
    <property type="project" value="TreeGrafter"/>
</dbReference>
<evidence type="ECO:0000256" key="2">
    <source>
        <dbReference type="ARBA" id="ARBA00009773"/>
    </source>
</evidence>
<dbReference type="Pfam" id="PF01594">
    <property type="entry name" value="AI-2E_transport"/>
    <property type="match status" value="1"/>
</dbReference>
<evidence type="ECO:0000313" key="9">
    <source>
        <dbReference type="Proteomes" id="UP000199034"/>
    </source>
</evidence>
<evidence type="ECO:0000256" key="3">
    <source>
        <dbReference type="ARBA" id="ARBA00022692"/>
    </source>
</evidence>
<feature type="transmembrane region" description="Helical" evidence="7">
    <location>
        <begin position="318"/>
        <end position="340"/>
    </location>
</feature>
<feature type="transmembrane region" description="Helical" evidence="7">
    <location>
        <begin position="243"/>
        <end position="266"/>
    </location>
</feature>
<feature type="transmembrane region" description="Helical" evidence="7">
    <location>
        <begin position="29"/>
        <end position="46"/>
    </location>
</feature>
<feature type="transmembrane region" description="Helical" evidence="7">
    <location>
        <begin position="155"/>
        <end position="179"/>
    </location>
</feature>
<dbReference type="STRING" id="1045774.SAMN05421872_109138"/>
<comment type="similarity">
    <text evidence="2">Belongs to the autoinducer-2 exporter (AI-2E) (TC 2.A.86) family.</text>
</comment>
<feature type="transmembrane region" description="Helical" evidence="7">
    <location>
        <begin position="81"/>
        <end position="104"/>
    </location>
</feature>
<dbReference type="EMBL" id="FMZM01000009">
    <property type="protein sequence ID" value="SDD59833.1"/>
    <property type="molecule type" value="Genomic_DNA"/>
</dbReference>
<gene>
    <name evidence="8" type="ORF">SAMN05421872_109138</name>
</gene>
<dbReference type="InterPro" id="IPR002549">
    <property type="entry name" value="AI-2E-like"/>
</dbReference>
<dbReference type="PANTHER" id="PTHR21716">
    <property type="entry name" value="TRANSMEMBRANE PROTEIN"/>
    <property type="match status" value="1"/>
</dbReference>
<accession>A0A1G6W2A5</accession>
<organism evidence="8 9">
    <name type="scientific">Nocardioides lianchengensis</name>
    <dbReference type="NCBI Taxonomy" id="1045774"/>
    <lineage>
        <taxon>Bacteria</taxon>
        <taxon>Bacillati</taxon>
        <taxon>Actinomycetota</taxon>
        <taxon>Actinomycetes</taxon>
        <taxon>Propionibacteriales</taxon>
        <taxon>Nocardioidaceae</taxon>
        <taxon>Nocardioides</taxon>
    </lineage>
</organism>
<feature type="region of interest" description="Disordered" evidence="6">
    <location>
        <begin position="1"/>
        <end position="22"/>
    </location>
</feature>
<feature type="transmembrane region" description="Helical" evidence="7">
    <location>
        <begin position="278"/>
        <end position="298"/>
    </location>
</feature>
<evidence type="ECO:0000256" key="7">
    <source>
        <dbReference type="SAM" id="Phobius"/>
    </source>
</evidence>
<keyword evidence="3 7" id="KW-0812">Transmembrane</keyword>
<feature type="transmembrane region" description="Helical" evidence="7">
    <location>
        <begin position="52"/>
        <end position="69"/>
    </location>
</feature>
<feature type="transmembrane region" description="Helical" evidence="7">
    <location>
        <begin position="215"/>
        <end position="237"/>
    </location>
</feature>
<evidence type="ECO:0000256" key="6">
    <source>
        <dbReference type="SAM" id="MobiDB-lite"/>
    </source>
</evidence>
<evidence type="ECO:0000256" key="5">
    <source>
        <dbReference type="ARBA" id="ARBA00023136"/>
    </source>
</evidence>
<evidence type="ECO:0000313" key="8">
    <source>
        <dbReference type="EMBL" id="SDD59833.1"/>
    </source>
</evidence>
<dbReference type="AlphaFoldDB" id="A0A1G6W2A5"/>
<keyword evidence="5 7" id="KW-0472">Membrane</keyword>
<protein>
    <submittedName>
        <fullName evidence="8">Predicted PurR-regulated permease PerM</fullName>
    </submittedName>
</protein>
<dbReference type="Proteomes" id="UP000199034">
    <property type="component" value="Unassembled WGS sequence"/>
</dbReference>
<reference evidence="9" key="1">
    <citation type="submission" date="2016-10" db="EMBL/GenBank/DDBJ databases">
        <authorList>
            <person name="Varghese N."/>
            <person name="Submissions S."/>
        </authorList>
    </citation>
    <scope>NUCLEOTIDE SEQUENCE [LARGE SCALE GENOMIC DNA]</scope>
    <source>
        <strain evidence="9">CGMCC 4.6858</strain>
    </source>
</reference>
<keyword evidence="4 7" id="KW-1133">Transmembrane helix</keyword>
<dbReference type="PANTHER" id="PTHR21716:SF64">
    <property type="entry name" value="AI-2 TRANSPORT PROTEIN TQSA"/>
    <property type="match status" value="1"/>
</dbReference>
<evidence type="ECO:0000256" key="4">
    <source>
        <dbReference type="ARBA" id="ARBA00022989"/>
    </source>
</evidence>
<proteinExistence type="inferred from homology"/>
<keyword evidence="9" id="KW-1185">Reference proteome</keyword>
<dbReference type="GO" id="GO:0016020">
    <property type="term" value="C:membrane"/>
    <property type="evidence" value="ECO:0007669"/>
    <property type="project" value="UniProtKB-SubCell"/>
</dbReference>
<name>A0A1G6W2A5_9ACTN</name>
<sequence>MTRIGAARTDHPGVDSTSSRAPDTGLPRGLVVLLGLAAAVIVIAGMRGAASLLGPAFLALVLTIAAHPMRGWLDRSLPSWLATLLCLLVVNLVMVALAVTLVAATARFATLLADYEAEFNAWTLDAADRLHQLGVSPEQIQHVADSFDLSRLTGLVTGAVTGVLGVASSLVFIVTLVLFMTIDGSQFPRHLTEAARVRPGPVDALATFAHGTRSYLLVSTVFGLIVAVLDTAVLALLDVPAPVLWGLLAFLTNYIPNIGFVIGLVPPAVLALLEGGPGLFLAVVVIYSVLNVVIQSVIQPKVVGDAVGLSTTLTFLSLVFWSWVIGPLGAILAIPLSLLVRSLLVDADPANRWLSPLVANRDAP</sequence>
<evidence type="ECO:0000256" key="1">
    <source>
        <dbReference type="ARBA" id="ARBA00004141"/>
    </source>
</evidence>
<comment type="subcellular location">
    <subcellularLocation>
        <location evidence="1">Membrane</location>
        <topology evidence="1">Multi-pass membrane protein</topology>
    </subcellularLocation>
</comment>